<dbReference type="EMBL" id="VDFV01000012">
    <property type="protein sequence ID" value="TNC71628.1"/>
    <property type="molecule type" value="Genomic_DNA"/>
</dbReference>
<proteinExistence type="predicted"/>
<protein>
    <submittedName>
        <fullName evidence="2">Uncharacterized protein</fullName>
    </submittedName>
</protein>
<dbReference type="OrthoDB" id="7826914at2"/>
<dbReference type="AlphaFoldDB" id="A0A5C4NE53"/>
<organism evidence="2 3">
    <name type="scientific">Rubellimicrobium roseum</name>
    <dbReference type="NCBI Taxonomy" id="687525"/>
    <lineage>
        <taxon>Bacteria</taxon>
        <taxon>Pseudomonadati</taxon>
        <taxon>Pseudomonadota</taxon>
        <taxon>Alphaproteobacteria</taxon>
        <taxon>Rhodobacterales</taxon>
        <taxon>Roseobacteraceae</taxon>
        <taxon>Rubellimicrobium</taxon>
    </lineage>
</organism>
<accession>A0A5C4NE53</accession>
<gene>
    <name evidence="2" type="ORF">FHG71_10665</name>
</gene>
<evidence type="ECO:0000313" key="2">
    <source>
        <dbReference type="EMBL" id="TNC71628.1"/>
    </source>
</evidence>
<dbReference type="RefSeq" id="WP_139081664.1">
    <property type="nucleotide sequence ID" value="NZ_VDFV01000012.1"/>
</dbReference>
<keyword evidence="1" id="KW-0175">Coiled coil</keyword>
<keyword evidence="3" id="KW-1185">Reference proteome</keyword>
<dbReference type="Proteomes" id="UP000305709">
    <property type="component" value="Unassembled WGS sequence"/>
</dbReference>
<evidence type="ECO:0000313" key="3">
    <source>
        <dbReference type="Proteomes" id="UP000305709"/>
    </source>
</evidence>
<dbReference type="InterPro" id="IPR018039">
    <property type="entry name" value="IF_conserved"/>
</dbReference>
<evidence type="ECO:0000256" key="1">
    <source>
        <dbReference type="SAM" id="Coils"/>
    </source>
</evidence>
<name>A0A5C4NE53_9RHOB</name>
<dbReference type="PROSITE" id="PS00226">
    <property type="entry name" value="IF_ROD_1"/>
    <property type="match status" value="1"/>
</dbReference>
<feature type="coiled-coil region" evidence="1">
    <location>
        <begin position="135"/>
        <end position="162"/>
    </location>
</feature>
<reference evidence="2 3" key="1">
    <citation type="submission" date="2019-06" db="EMBL/GenBank/DDBJ databases">
        <authorList>
            <person name="Jiang L."/>
        </authorList>
    </citation>
    <scope>NUCLEOTIDE SEQUENCE [LARGE SCALE GENOMIC DNA]</scope>
    <source>
        <strain evidence="2 3">YIM 48858</strain>
    </source>
</reference>
<comment type="caution">
    <text evidence="2">The sequence shown here is derived from an EMBL/GenBank/DDBJ whole genome shotgun (WGS) entry which is preliminary data.</text>
</comment>
<sequence>MPKRLLLAAALVAGTPLGAQGRDVGPVIAEIEEDLDAIRGIIADMDEAPESALPFRADKEDFRDDLNRQLDRVLGLVLGDLYPESRAALFALDEEAEAVRARIAELRIERITAPRSEDAVGVWDRTLGRPAPGSIEAIDEEIATREAQLKELETRRVALLDRFAGELRTVYGVEITREEAEAALYQVNGSTIVESAVVFEVIARIEERLREIRAATDEEAVLRRYYAVAAVTRLLVVRLYERHLRDYEEEWLPKLAEIEARNDRLMADTEAALSTAEAGRREAYQGNLEVQRQVDEVIDAYRAMLDGREGLTRDGLEVARKDADVALNTLRTLEAAVSLQSQMLWSSEEFESLMEIAPPELLPLGDDEMFQRFLDVSRELATS</sequence>